<dbReference type="AlphaFoldDB" id="Q1H1A6"/>
<gene>
    <name evidence="1" type="ordered locus">Mfla_1463</name>
</gene>
<dbReference type="OrthoDB" id="9785276at2"/>
<keyword evidence="2" id="KW-1185">Reference proteome</keyword>
<dbReference type="Proteomes" id="UP000002440">
    <property type="component" value="Chromosome"/>
</dbReference>
<evidence type="ECO:0000313" key="2">
    <source>
        <dbReference type="Proteomes" id="UP000002440"/>
    </source>
</evidence>
<sequence length="88" mass="9538">MSQYPVHVTASELIEGIAKSSGNPYKMVRIQGVLEIGEDRQIFRTVLPSGSELPKPGRYLADFEPRVNNQTMELGGGITKLVPAAPGK</sequence>
<organism evidence="1 2">
    <name type="scientific">Methylobacillus flagellatus (strain ATCC 51484 / DSM 6875 / VKM B-1610 / KT)</name>
    <dbReference type="NCBI Taxonomy" id="265072"/>
    <lineage>
        <taxon>Bacteria</taxon>
        <taxon>Pseudomonadati</taxon>
        <taxon>Pseudomonadota</taxon>
        <taxon>Betaproteobacteria</taxon>
        <taxon>Nitrosomonadales</taxon>
        <taxon>Methylophilaceae</taxon>
        <taxon>Methylobacillus</taxon>
    </lineage>
</organism>
<evidence type="ECO:0000313" key="1">
    <source>
        <dbReference type="EMBL" id="ABE49731.1"/>
    </source>
</evidence>
<dbReference type="KEGG" id="mfa:Mfla_1463"/>
<dbReference type="STRING" id="265072.Mfla_1463"/>
<name>Q1H1A6_METFK</name>
<accession>Q1H1A6</accession>
<dbReference type="RefSeq" id="WP_011479685.1">
    <property type="nucleotide sequence ID" value="NC_007947.1"/>
</dbReference>
<proteinExistence type="predicted"/>
<dbReference type="EMBL" id="CP000284">
    <property type="protein sequence ID" value="ABE49731.1"/>
    <property type="molecule type" value="Genomic_DNA"/>
</dbReference>
<reference evidence="1 2" key="1">
    <citation type="submission" date="2006-03" db="EMBL/GenBank/DDBJ databases">
        <title>Complete sequence of Methylobacillus flagellatus KT.</title>
        <authorList>
            <consortium name="US DOE Joint Genome Institute"/>
            <person name="Copeland A."/>
            <person name="Lucas S."/>
            <person name="Lapidus A."/>
            <person name="Barry K."/>
            <person name="Detter J.C."/>
            <person name="Glavina del Rio T."/>
            <person name="Hammon N."/>
            <person name="Israni S."/>
            <person name="Dalin E."/>
            <person name="Tice H."/>
            <person name="Pitluck S."/>
            <person name="Brettin T."/>
            <person name="Bruce D."/>
            <person name="Han C."/>
            <person name="Tapia R."/>
            <person name="Saunders E."/>
            <person name="Gilna P."/>
            <person name="Schmutz J."/>
            <person name="Larimer F."/>
            <person name="Land M."/>
            <person name="Kyrpides N."/>
            <person name="Anderson I."/>
            <person name="Richardson P."/>
        </authorList>
    </citation>
    <scope>NUCLEOTIDE SEQUENCE [LARGE SCALE GENOMIC DNA]</scope>
    <source>
        <strain evidence="2">KT / ATCC 51484 / DSM 6875</strain>
    </source>
</reference>
<protein>
    <submittedName>
        <fullName evidence="1">Uncharacterized protein</fullName>
    </submittedName>
</protein>
<dbReference type="HOGENOM" id="CLU_2465479_0_0_4"/>